<dbReference type="Pfam" id="PF00106">
    <property type="entry name" value="adh_short"/>
    <property type="match status" value="1"/>
</dbReference>
<dbReference type="Gene3D" id="3.40.50.720">
    <property type="entry name" value="NAD(P)-binding Rossmann-like Domain"/>
    <property type="match status" value="1"/>
</dbReference>
<dbReference type="InterPro" id="IPR002347">
    <property type="entry name" value="SDR_fam"/>
</dbReference>
<keyword evidence="2" id="KW-0560">Oxidoreductase</keyword>
<evidence type="ECO:0008006" key="5">
    <source>
        <dbReference type="Google" id="ProtNLM"/>
    </source>
</evidence>
<dbReference type="EMBL" id="JACAZE010000003">
    <property type="protein sequence ID" value="KAF7318989.1"/>
    <property type="molecule type" value="Genomic_DNA"/>
</dbReference>
<dbReference type="PRINTS" id="PR00081">
    <property type="entry name" value="GDHRDH"/>
</dbReference>
<evidence type="ECO:0000313" key="3">
    <source>
        <dbReference type="EMBL" id="KAF7318989.1"/>
    </source>
</evidence>
<sequence length="274" mass="29198">MDLQLKDVHVLITGASGGIGLETARLFLQQGAKVTAHYNSNRTTLEALISEFGSGCVLAAQAQLTSEAEVARLFTEANAVLGPVAVAIINHGIWPTEDVPIAELSLERWQTTINTNLTAAFLVARDFLQQLKRAPDDVKDNASICFIGSTAGKYGEAGHGDYAATKSALMYGLNRTLKNEIVKIAPKGRVNTVAPGWVVTPMAEAKLADSNVFYRAIATTPLQKVATPWDIATQVVVVSSPSMSGHVTGTTIMVEGGMEGRLLNRQTETGVEAY</sequence>
<dbReference type="InterPro" id="IPR036291">
    <property type="entry name" value="NAD(P)-bd_dom_sf"/>
</dbReference>
<dbReference type="Proteomes" id="UP000613580">
    <property type="component" value="Unassembled WGS sequence"/>
</dbReference>
<dbReference type="PANTHER" id="PTHR24321">
    <property type="entry name" value="DEHYDROGENASES, SHORT CHAIN"/>
    <property type="match status" value="1"/>
</dbReference>
<dbReference type="OrthoDB" id="10253736at2759"/>
<organism evidence="3 4">
    <name type="scientific">Mycena chlorophos</name>
    <name type="common">Agaric fungus</name>
    <name type="synonym">Agaricus chlorophos</name>
    <dbReference type="NCBI Taxonomy" id="658473"/>
    <lineage>
        <taxon>Eukaryota</taxon>
        <taxon>Fungi</taxon>
        <taxon>Dikarya</taxon>
        <taxon>Basidiomycota</taxon>
        <taxon>Agaricomycotina</taxon>
        <taxon>Agaricomycetes</taxon>
        <taxon>Agaricomycetidae</taxon>
        <taxon>Agaricales</taxon>
        <taxon>Marasmiineae</taxon>
        <taxon>Mycenaceae</taxon>
        <taxon>Mycena</taxon>
    </lineage>
</organism>
<dbReference type="PANTHER" id="PTHR24321:SF8">
    <property type="entry name" value="ESTRADIOL 17-BETA-DEHYDROGENASE 8-RELATED"/>
    <property type="match status" value="1"/>
</dbReference>
<dbReference type="GO" id="GO:0016491">
    <property type="term" value="F:oxidoreductase activity"/>
    <property type="evidence" value="ECO:0007669"/>
    <property type="project" value="UniProtKB-KW"/>
</dbReference>
<comment type="caution">
    <text evidence="3">The sequence shown here is derived from an EMBL/GenBank/DDBJ whole genome shotgun (WGS) entry which is preliminary data.</text>
</comment>
<keyword evidence="4" id="KW-1185">Reference proteome</keyword>
<evidence type="ECO:0000313" key="4">
    <source>
        <dbReference type="Proteomes" id="UP000613580"/>
    </source>
</evidence>
<comment type="similarity">
    <text evidence="1">Belongs to the short-chain dehydrogenases/reductases (SDR) family.</text>
</comment>
<dbReference type="SUPFAM" id="SSF51735">
    <property type="entry name" value="NAD(P)-binding Rossmann-fold domains"/>
    <property type="match status" value="1"/>
</dbReference>
<gene>
    <name evidence="3" type="ORF">HMN09_00234900</name>
</gene>
<evidence type="ECO:0000256" key="1">
    <source>
        <dbReference type="ARBA" id="ARBA00006484"/>
    </source>
</evidence>
<name>A0A8H6WHN1_MYCCL</name>
<evidence type="ECO:0000256" key="2">
    <source>
        <dbReference type="ARBA" id="ARBA00023002"/>
    </source>
</evidence>
<accession>A0A8H6WHN1</accession>
<dbReference type="CDD" id="cd05233">
    <property type="entry name" value="SDR_c"/>
    <property type="match status" value="1"/>
</dbReference>
<reference evidence="3" key="1">
    <citation type="submission" date="2020-05" db="EMBL/GenBank/DDBJ databases">
        <title>Mycena genomes resolve the evolution of fungal bioluminescence.</title>
        <authorList>
            <person name="Tsai I.J."/>
        </authorList>
    </citation>
    <scope>NUCLEOTIDE SEQUENCE</scope>
    <source>
        <strain evidence="3">110903Hualien_Pintung</strain>
    </source>
</reference>
<dbReference type="AlphaFoldDB" id="A0A8H6WHN1"/>
<protein>
    <recommendedName>
        <fullName evidence="5">NAD(P)-binding protein</fullName>
    </recommendedName>
</protein>
<proteinExistence type="inferred from homology"/>